<evidence type="ECO:0000259" key="6">
    <source>
        <dbReference type="PROSITE" id="PS51007"/>
    </source>
</evidence>
<organism evidence="7 8">
    <name type="scientific">Deinococcus metalli</name>
    <dbReference type="NCBI Taxonomy" id="1141878"/>
    <lineage>
        <taxon>Bacteria</taxon>
        <taxon>Thermotogati</taxon>
        <taxon>Deinococcota</taxon>
        <taxon>Deinococci</taxon>
        <taxon>Deinococcales</taxon>
        <taxon>Deinococcaceae</taxon>
        <taxon>Deinococcus</taxon>
    </lineage>
</organism>
<keyword evidence="1 4" id="KW-0349">Heme</keyword>
<dbReference type="PANTHER" id="PTHR35008:SF8">
    <property type="entry name" value="ALCOHOL DEHYDROGENASE CYTOCHROME C SUBUNIT"/>
    <property type="match status" value="1"/>
</dbReference>
<evidence type="ECO:0000256" key="3">
    <source>
        <dbReference type="ARBA" id="ARBA00023004"/>
    </source>
</evidence>
<proteinExistence type="predicted"/>
<feature type="domain" description="Cytochrome c" evidence="6">
    <location>
        <begin position="144"/>
        <end position="220"/>
    </location>
</feature>
<dbReference type="GO" id="GO:0009055">
    <property type="term" value="F:electron transfer activity"/>
    <property type="evidence" value="ECO:0007669"/>
    <property type="project" value="InterPro"/>
</dbReference>
<accession>A0A7W8NMW8</accession>
<evidence type="ECO:0000256" key="2">
    <source>
        <dbReference type="ARBA" id="ARBA00022723"/>
    </source>
</evidence>
<keyword evidence="5" id="KW-0732">Signal</keyword>
<comment type="caution">
    <text evidence="7">The sequence shown here is derived from an EMBL/GenBank/DDBJ whole genome shotgun (WGS) entry which is preliminary data.</text>
</comment>
<dbReference type="AlphaFoldDB" id="A0A7W8NMW8"/>
<dbReference type="PROSITE" id="PS51007">
    <property type="entry name" value="CYTC"/>
    <property type="match status" value="2"/>
</dbReference>
<feature type="domain" description="Cytochrome c" evidence="6">
    <location>
        <begin position="40"/>
        <end position="120"/>
    </location>
</feature>
<gene>
    <name evidence="7" type="ORF">HNQ07_000570</name>
</gene>
<evidence type="ECO:0000313" key="8">
    <source>
        <dbReference type="Proteomes" id="UP000539473"/>
    </source>
</evidence>
<dbReference type="InterPro" id="IPR036909">
    <property type="entry name" value="Cyt_c-like_dom_sf"/>
</dbReference>
<evidence type="ECO:0000256" key="4">
    <source>
        <dbReference type="PROSITE-ProRule" id="PRU00433"/>
    </source>
</evidence>
<sequence>MTIRNSLRASGVVGLGGGLMWAAMAAAPAAPAAPAGAVAAQVKAGLAVYARNCQGCHGDKQQGGIGPALVGAQILKDFTGPAHPYADLHGYVSKAMPLSAPGSLSAQQYLDVVAFLFNVNGVALPADGLTKDTLKSAALTARAAQVQAGQAVFAKSCQGCHGDQLQGVRAPTLLGAAFLKKWATVGDLHAKVSKTMPKNAPGSLSAQQYLDVVAFVLDRNKAAAGSAALGSDDLKMPLK</sequence>
<dbReference type="SUPFAM" id="SSF46626">
    <property type="entry name" value="Cytochrome c"/>
    <property type="match status" value="2"/>
</dbReference>
<protein>
    <submittedName>
        <fullName evidence="7">Mono/diheme cytochrome c family protein</fullName>
    </submittedName>
</protein>
<dbReference type="RefSeq" id="WP_184109366.1">
    <property type="nucleotide sequence ID" value="NZ_BNAJ01000001.1"/>
</dbReference>
<dbReference type="InterPro" id="IPR009056">
    <property type="entry name" value="Cyt_c-like_dom"/>
</dbReference>
<reference evidence="7 8" key="1">
    <citation type="submission" date="2020-08" db="EMBL/GenBank/DDBJ databases">
        <title>Genomic Encyclopedia of Type Strains, Phase IV (KMG-IV): sequencing the most valuable type-strain genomes for metagenomic binning, comparative biology and taxonomic classification.</title>
        <authorList>
            <person name="Goeker M."/>
        </authorList>
    </citation>
    <scope>NUCLEOTIDE SEQUENCE [LARGE SCALE GENOMIC DNA]</scope>
    <source>
        <strain evidence="7 8">DSM 27521</strain>
    </source>
</reference>
<keyword evidence="3 4" id="KW-0408">Iron</keyword>
<dbReference type="GO" id="GO:0046872">
    <property type="term" value="F:metal ion binding"/>
    <property type="evidence" value="ECO:0007669"/>
    <property type="project" value="UniProtKB-KW"/>
</dbReference>
<evidence type="ECO:0000256" key="5">
    <source>
        <dbReference type="SAM" id="SignalP"/>
    </source>
</evidence>
<evidence type="ECO:0000313" key="7">
    <source>
        <dbReference type="EMBL" id="MBB5375126.1"/>
    </source>
</evidence>
<feature type="chain" id="PRO_5030880821" evidence="5">
    <location>
        <begin position="26"/>
        <end position="239"/>
    </location>
</feature>
<dbReference type="Pfam" id="PF13442">
    <property type="entry name" value="Cytochrome_CBB3"/>
    <property type="match status" value="2"/>
</dbReference>
<dbReference type="EMBL" id="JACHFK010000001">
    <property type="protein sequence ID" value="MBB5375126.1"/>
    <property type="molecule type" value="Genomic_DNA"/>
</dbReference>
<dbReference type="InterPro" id="IPR051459">
    <property type="entry name" value="Cytochrome_c-type_DH"/>
</dbReference>
<dbReference type="Gene3D" id="1.10.760.10">
    <property type="entry name" value="Cytochrome c-like domain"/>
    <property type="match status" value="2"/>
</dbReference>
<dbReference type="Proteomes" id="UP000539473">
    <property type="component" value="Unassembled WGS sequence"/>
</dbReference>
<feature type="signal peptide" evidence="5">
    <location>
        <begin position="1"/>
        <end position="25"/>
    </location>
</feature>
<dbReference type="PANTHER" id="PTHR35008">
    <property type="entry name" value="BLL4482 PROTEIN-RELATED"/>
    <property type="match status" value="1"/>
</dbReference>
<evidence type="ECO:0000256" key="1">
    <source>
        <dbReference type="ARBA" id="ARBA00022617"/>
    </source>
</evidence>
<dbReference type="GO" id="GO:0020037">
    <property type="term" value="F:heme binding"/>
    <property type="evidence" value="ECO:0007669"/>
    <property type="project" value="InterPro"/>
</dbReference>
<keyword evidence="2 4" id="KW-0479">Metal-binding</keyword>
<name>A0A7W8NMW8_9DEIO</name>